<dbReference type="STRING" id="1503.CLPU_3c01020"/>
<dbReference type="EMBL" id="LGSS01000003">
    <property type="protein sequence ID" value="KNF09324.1"/>
    <property type="molecule type" value="Genomic_DNA"/>
</dbReference>
<feature type="domain" description="HTH cro/C1-type" evidence="1">
    <location>
        <begin position="4"/>
        <end position="59"/>
    </location>
</feature>
<dbReference type="CDD" id="cd00093">
    <property type="entry name" value="HTH_XRE"/>
    <property type="match status" value="1"/>
</dbReference>
<accession>A0A0L0WCW2</accession>
<name>A0A0L0WCW2_GOTPU</name>
<gene>
    <name evidence="2" type="ORF">CLPU_3c01020</name>
</gene>
<dbReference type="SMART" id="SM00530">
    <property type="entry name" value="HTH_XRE"/>
    <property type="match status" value="1"/>
</dbReference>
<proteinExistence type="predicted"/>
<protein>
    <submittedName>
        <fullName evidence="2">Putative transcriptional regulator</fullName>
    </submittedName>
</protein>
<dbReference type="SUPFAM" id="SSF47413">
    <property type="entry name" value="lambda repressor-like DNA-binding domains"/>
    <property type="match status" value="1"/>
</dbReference>
<evidence type="ECO:0000313" key="2">
    <source>
        <dbReference type="EMBL" id="KNF09324.1"/>
    </source>
</evidence>
<reference evidence="3" key="1">
    <citation type="submission" date="2015-07" db="EMBL/GenBank/DDBJ databases">
        <title>Draft genome sequence of the purine-degrading Gottschalkia purinilyticum DSM 1384 (formerly Clostridium purinilyticum).</title>
        <authorList>
            <person name="Poehlein A."/>
            <person name="Schiel-Bengelsdorf B."/>
            <person name="Bengelsdorf F.R."/>
            <person name="Daniel R."/>
            <person name="Duerre P."/>
        </authorList>
    </citation>
    <scope>NUCLEOTIDE SEQUENCE [LARGE SCALE GENOMIC DNA]</scope>
    <source>
        <strain evidence="3">DSM 1384</strain>
    </source>
</reference>
<dbReference type="InterPro" id="IPR010982">
    <property type="entry name" value="Lambda_DNA-bd_dom_sf"/>
</dbReference>
<sequence>MNEIKSIRARLNLSVYDISKITGLTPGYISNLENGKRNNPSKETMEKISKALDKTVSEVFFK</sequence>
<keyword evidence="3" id="KW-1185">Reference proteome</keyword>
<dbReference type="Gene3D" id="1.10.260.40">
    <property type="entry name" value="lambda repressor-like DNA-binding domains"/>
    <property type="match status" value="1"/>
</dbReference>
<dbReference type="OrthoDB" id="9808239at2"/>
<dbReference type="InterPro" id="IPR001387">
    <property type="entry name" value="Cro/C1-type_HTH"/>
</dbReference>
<dbReference type="Pfam" id="PF01381">
    <property type="entry name" value="HTH_3"/>
    <property type="match status" value="1"/>
</dbReference>
<comment type="caution">
    <text evidence="2">The sequence shown here is derived from an EMBL/GenBank/DDBJ whole genome shotgun (WGS) entry which is preliminary data.</text>
</comment>
<dbReference type="PROSITE" id="PS50943">
    <property type="entry name" value="HTH_CROC1"/>
    <property type="match status" value="1"/>
</dbReference>
<dbReference type="AlphaFoldDB" id="A0A0L0WCW2"/>
<dbReference type="GO" id="GO:0003677">
    <property type="term" value="F:DNA binding"/>
    <property type="evidence" value="ECO:0007669"/>
    <property type="project" value="InterPro"/>
</dbReference>
<dbReference type="RefSeq" id="WP_050354320.1">
    <property type="nucleotide sequence ID" value="NZ_LGSS01000003.1"/>
</dbReference>
<evidence type="ECO:0000259" key="1">
    <source>
        <dbReference type="PROSITE" id="PS50943"/>
    </source>
</evidence>
<organism evidence="2 3">
    <name type="scientific">Gottschalkia purinilytica</name>
    <name type="common">Clostridium purinilyticum</name>
    <dbReference type="NCBI Taxonomy" id="1503"/>
    <lineage>
        <taxon>Bacteria</taxon>
        <taxon>Bacillati</taxon>
        <taxon>Bacillota</taxon>
        <taxon>Tissierellia</taxon>
        <taxon>Tissierellales</taxon>
        <taxon>Gottschalkiaceae</taxon>
        <taxon>Gottschalkia</taxon>
    </lineage>
</organism>
<dbReference type="Proteomes" id="UP000037267">
    <property type="component" value="Unassembled WGS sequence"/>
</dbReference>
<evidence type="ECO:0000313" key="3">
    <source>
        <dbReference type="Proteomes" id="UP000037267"/>
    </source>
</evidence>